<reference evidence="6" key="1">
    <citation type="submission" date="2025-08" db="UniProtKB">
        <authorList>
            <consortium name="RefSeq"/>
        </authorList>
    </citation>
    <scope>IDENTIFICATION</scope>
</reference>
<dbReference type="InterPro" id="IPR031311">
    <property type="entry name" value="CHIT_BIND_RR_consensus"/>
</dbReference>
<keyword evidence="1 3" id="KW-0193">Cuticle</keyword>
<keyword evidence="5" id="KW-1185">Reference proteome</keyword>
<feature type="compositionally biased region" description="Polar residues" evidence="4">
    <location>
        <begin position="212"/>
        <end position="225"/>
    </location>
</feature>
<proteinExistence type="predicted"/>
<dbReference type="InterPro" id="IPR000618">
    <property type="entry name" value="Insect_cuticle"/>
</dbReference>
<feature type="region of interest" description="Disordered" evidence="4">
    <location>
        <begin position="186"/>
        <end position="287"/>
    </location>
</feature>
<evidence type="ECO:0000313" key="5">
    <source>
        <dbReference type="Proteomes" id="UP001652582"/>
    </source>
</evidence>
<dbReference type="PROSITE" id="PS00233">
    <property type="entry name" value="CHIT_BIND_RR_1"/>
    <property type="match status" value="1"/>
</dbReference>
<feature type="compositionally biased region" description="Basic and acidic residues" evidence="4">
    <location>
        <begin position="190"/>
        <end position="200"/>
    </location>
</feature>
<dbReference type="PROSITE" id="PS51155">
    <property type="entry name" value="CHIT_BIND_RR_2"/>
    <property type="match status" value="1"/>
</dbReference>
<keyword evidence="2" id="KW-0732">Signal</keyword>
<dbReference type="PRINTS" id="PR00947">
    <property type="entry name" value="CUTICLE"/>
</dbReference>
<dbReference type="PANTHER" id="PTHR12236:SF95">
    <property type="entry name" value="CUTICULAR PROTEIN 76BD, ISOFORM C-RELATED"/>
    <property type="match status" value="1"/>
</dbReference>
<name>A0ABM3LHQ9_BICAN</name>
<dbReference type="InterPro" id="IPR051217">
    <property type="entry name" value="Insect_Cuticle_Struc_Prot"/>
</dbReference>
<dbReference type="GeneID" id="112058211"/>
<sequence length="332" mass="36178">MSVVFSEPARKMTPRNKLLVLLVTVVWLEGIAGGSFSNVVVQRDGVVPAGFINYNPPLALGPQAAPISAIPLKSVVGCLAPCIIPDTGSQGLAPIPASANAKIIAYQPAVPNVPVIMTNKEAPRAYQYAYAVYDDNTGDKKSQMEQSDGSVVKGKYSFIQPDGYRREVVYTADDLKGFNAVVRNISPEPELPKEGKEEVAKPQPPPCPEPQNAQLSETPKQSSKAINLEVEQLEQPSRKPKTEPKSVQKNIEISEEKKEEKPSKPEQKPEKEKPVREEPRQTVGNVENSPTLFNNVISYNDIIKCLQTKLISAKSAISPLTYILIPSLQGPC</sequence>
<evidence type="ECO:0000313" key="6">
    <source>
        <dbReference type="RefSeq" id="XP_052738604.1"/>
    </source>
</evidence>
<dbReference type="RefSeq" id="XP_052738604.1">
    <property type="nucleotide sequence ID" value="XM_052882644.1"/>
</dbReference>
<organism evidence="5 6">
    <name type="scientific">Bicyclus anynana</name>
    <name type="common">Squinting bush brown butterfly</name>
    <dbReference type="NCBI Taxonomy" id="110368"/>
    <lineage>
        <taxon>Eukaryota</taxon>
        <taxon>Metazoa</taxon>
        <taxon>Ecdysozoa</taxon>
        <taxon>Arthropoda</taxon>
        <taxon>Hexapoda</taxon>
        <taxon>Insecta</taxon>
        <taxon>Pterygota</taxon>
        <taxon>Neoptera</taxon>
        <taxon>Endopterygota</taxon>
        <taxon>Lepidoptera</taxon>
        <taxon>Glossata</taxon>
        <taxon>Ditrysia</taxon>
        <taxon>Papilionoidea</taxon>
        <taxon>Nymphalidae</taxon>
        <taxon>Satyrinae</taxon>
        <taxon>Satyrini</taxon>
        <taxon>Mycalesina</taxon>
        <taxon>Bicyclus</taxon>
    </lineage>
</organism>
<accession>A0ABM3LHQ9</accession>
<dbReference type="Pfam" id="PF00379">
    <property type="entry name" value="Chitin_bind_4"/>
    <property type="match status" value="1"/>
</dbReference>
<gene>
    <name evidence="6" type="primary">LOC112058211</name>
</gene>
<evidence type="ECO:0000256" key="2">
    <source>
        <dbReference type="ARBA" id="ARBA00022729"/>
    </source>
</evidence>
<evidence type="ECO:0000256" key="4">
    <source>
        <dbReference type="SAM" id="MobiDB-lite"/>
    </source>
</evidence>
<dbReference type="PANTHER" id="PTHR12236">
    <property type="entry name" value="STRUCTURAL CONTITUENT OF CUTICLE"/>
    <property type="match status" value="1"/>
</dbReference>
<evidence type="ECO:0000256" key="3">
    <source>
        <dbReference type="PROSITE-ProRule" id="PRU00497"/>
    </source>
</evidence>
<dbReference type="Proteomes" id="UP001652582">
    <property type="component" value="Chromosome 7"/>
</dbReference>
<evidence type="ECO:0000256" key="1">
    <source>
        <dbReference type="ARBA" id="ARBA00022460"/>
    </source>
</evidence>
<protein>
    <submittedName>
        <fullName evidence="6">Uncharacterized protein LOC112058211</fullName>
    </submittedName>
</protein>
<feature type="compositionally biased region" description="Basic and acidic residues" evidence="4">
    <location>
        <begin position="236"/>
        <end position="280"/>
    </location>
</feature>